<dbReference type="Gene3D" id="3.40.50.2000">
    <property type="entry name" value="Glycogen Phosphorylase B"/>
    <property type="match status" value="2"/>
</dbReference>
<dbReference type="Pfam" id="PF13692">
    <property type="entry name" value="Glyco_trans_1_4"/>
    <property type="match status" value="1"/>
</dbReference>
<dbReference type="SUPFAM" id="SSF53756">
    <property type="entry name" value="UDP-Glycosyltransferase/glycogen phosphorylase"/>
    <property type="match status" value="1"/>
</dbReference>
<comment type="caution">
    <text evidence="4">The sequence shown here is derived from an EMBL/GenBank/DDBJ whole genome shotgun (WGS) entry which is preliminary data.</text>
</comment>
<protein>
    <submittedName>
        <fullName evidence="4">Alpha-1,6-mannosyltransferase</fullName>
        <ecNumber evidence="4">2.4.1.-</ecNumber>
    </submittedName>
</protein>
<evidence type="ECO:0000256" key="1">
    <source>
        <dbReference type="ARBA" id="ARBA00022676"/>
    </source>
</evidence>
<dbReference type="PANTHER" id="PTHR45947">
    <property type="entry name" value="SULFOQUINOVOSYL TRANSFERASE SQD2"/>
    <property type="match status" value="1"/>
</dbReference>
<dbReference type="EMBL" id="JAAMOZ010000001">
    <property type="protein sequence ID" value="NIH55865.1"/>
    <property type="molecule type" value="Genomic_DNA"/>
</dbReference>
<evidence type="ECO:0000313" key="5">
    <source>
        <dbReference type="Proteomes" id="UP000749311"/>
    </source>
</evidence>
<dbReference type="InterPro" id="IPR050194">
    <property type="entry name" value="Glycosyltransferase_grp1"/>
</dbReference>
<organism evidence="4 5">
    <name type="scientific">Brooklawnia cerclae</name>
    <dbReference type="NCBI Taxonomy" id="349934"/>
    <lineage>
        <taxon>Bacteria</taxon>
        <taxon>Bacillati</taxon>
        <taxon>Actinomycetota</taxon>
        <taxon>Actinomycetes</taxon>
        <taxon>Propionibacteriales</taxon>
        <taxon>Propionibacteriaceae</taxon>
        <taxon>Brooklawnia</taxon>
    </lineage>
</organism>
<dbReference type="GO" id="GO:0016757">
    <property type="term" value="F:glycosyltransferase activity"/>
    <property type="evidence" value="ECO:0007669"/>
    <property type="project" value="UniProtKB-KW"/>
</dbReference>
<proteinExistence type="predicted"/>
<dbReference type="InterPro" id="IPR028098">
    <property type="entry name" value="Glyco_trans_4-like_N"/>
</dbReference>
<sequence>MGQLRIAQLANFVGPTSGGMKVAIDQLGKGYVAAGAERVLLVPGARDLVTETADGIIVQVRSPRVSSTYRMVARPWRALDVLKRFRPTSVECSDKWTLSPVGGWARRRGVGSVLLSHERLDDMLAGWLRSAVGVESTVGALNRRLAREFDVVVVTSDYSAGDFEGTGANLVKVPLGVDLDTFTPTVGEPDPGSATTQLCYVGRMSHEKYPQLAVATAVELHRRGVPVQLHMYGTGPDASRLRRQAGHAPVFFHGHVSGRGEMARRFARSHISLSVCPTETFGLAVLEALACGTPVVTSDRGGAHELVDATCGEWAPPDPYGLADAVQRLIARLSPGLRSAARARAEQFGWQRSVEAMLSIHSDLGGGL</sequence>
<reference evidence="4 5" key="1">
    <citation type="submission" date="2020-02" db="EMBL/GenBank/DDBJ databases">
        <title>Sequencing the genomes of 1000 actinobacteria strains.</title>
        <authorList>
            <person name="Klenk H.-P."/>
        </authorList>
    </citation>
    <scope>NUCLEOTIDE SEQUENCE [LARGE SCALE GENOMIC DNA]</scope>
    <source>
        <strain evidence="4 5">DSM 19609</strain>
    </source>
</reference>
<evidence type="ECO:0000259" key="3">
    <source>
        <dbReference type="Pfam" id="PF13579"/>
    </source>
</evidence>
<evidence type="ECO:0000256" key="2">
    <source>
        <dbReference type="ARBA" id="ARBA00022679"/>
    </source>
</evidence>
<evidence type="ECO:0000313" key="4">
    <source>
        <dbReference type="EMBL" id="NIH55865.1"/>
    </source>
</evidence>
<dbReference type="Pfam" id="PF13579">
    <property type="entry name" value="Glyco_trans_4_4"/>
    <property type="match status" value="1"/>
</dbReference>
<dbReference type="Proteomes" id="UP000749311">
    <property type="component" value="Unassembled WGS sequence"/>
</dbReference>
<keyword evidence="2 4" id="KW-0808">Transferase</keyword>
<dbReference type="PANTHER" id="PTHR45947:SF3">
    <property type="entry name" value="SULFOQUINOVOSYL TRANSFERASE SQD2"/>
    <property type="match status" value="1"/>
</dbReference>
<gene>
    <name evidence="4" type="ORF">FB473_000510</name>
</gene>
<feature type="domain" description="Glycosyltransferase subfamily 4-like N-terminal" evidence="3">
    <location>
        <begin position="18"/>
        <end position="168"/>
    </location>
</feature>
<keyword evidence="1 4" id="KW-0328">Glycosyltransferase</keyword>
<dbReference type="RefSeq" id="WP_167164551.1">
    <property type="nucleotide sequence ID" value="NZ_BAAAOO010000002.1"/>
</dbReference>
<keyword evidence="5" id="KW-1185">Reference proteome</keyword>
<name>A0ABX0SBU8_9ACTN</name>
<accession>A0ABX0SBU8</accession>
<dbReference type="EC" id="2.4.1.-" evidence="4"/>